<protein>
    <recommendedName>
        <fullName evidence="2">Bacteriophage T5 Orf172 DNA-binding domain-containing protein</fullName>
    </recommendedName>
</protein>
<reference evidence="3" key="2">
    <citation type="journal article" date="2023" name="IMA Fungus">
        <title>Comparative genomic study of the Penicillium genus elucidates a diverse pangenome and 15 lateral gene transfer events.</title>
        <authorList>
            <person name="Petersen C."/>
            <person name="Sorensen T."/>
            <person name="Nielsen M.R."/>
            <person name="Sondergaard T.E."/>
            <person name="Sorensen J.L."/>
            <person name="Fitzpatrick D.A."/>
            <person name="Frisvad J.C."/>
            <person name="Nielsen K.L."/>
        </authorList>
    </citation>
    <scope>NUCLEOTIDE SEQUENCE</scope>
    <source>
        <strain evidence="3">IBT 35675</strain>
    </source>
</reference>
<evidence type="ECO:0000259" key="2">
    <source>
        <dbReference type="SMART" id="SM00974"/>
    </source>
</evidence>
<name>A0A9W9V5K6_PENBR</name>
<organism evidence="3 4">
    <name type="scientific">Penicillium brevicompactum</name>
    <dbReference type="NCBI Taxonomy" id="5074"/>
    <lineage>
        <taxon>Eukaryota</taxon>
        <taxon>Fungi</taxon>
        <taxon>Dikarya</taxon>
        <taxon>Ascomycota</taxon>
        <taxon>Pezizomycotina</taxon>
        <taxon>Eurotiomycetes</taxon>
        <taxon>Eurotiomycetidae</taxon>
        <taxon>Eurotiales</taxon>
        <taxon>Aspergillaceae</taxon>
        <taxon>Penicillium</taxon>
    </lineage>
</organism>
<dbReference type="EMBL" id="JAPZBR010000001">
    <property type="protein sequence ID" value="KAJ5367270.1"/>
    <property type="molecule type" value="Genomic_DNA"/>
</dbReference>
<dbReference type="SMART" id="SM00974">
    <property type="entry name" value="T5orf172"/>
    <property type="match status" value="1"/>
</dbReference>
<comment type="caution">
    <text evidence="3">The sequence shown here is derived from an EMBL/GenBank/DDBJ whole genome shotgun (WGS) entry which is preliminary data.</text>
</comment>
<dbReference type="AlphaFoldDB" id="A0A9W9V5K6"/>
<dbReference type="Pfam" id="PF10544">
    <property type="entry name" value="T5orf172"/>
    <property type="match status" value="1"/>
</dbReference>
<dbReference type="InterPro" id="IPR053006">
    <property type="entry name" value="Meiosis_regulatory"/>
</dbReference>
<dbReference type="Proteomes" id="UP001148299">
    <property type="component" value="Unassembled WGS sequence"/>
</dbReference>
<feature type="region of interest" description="Disordered" evidence="1">
    <location>
        <begin position="121"/>
        <end position="142"/>
    </location>
</feature>
<proteinExistence type="predicted"/>
<accession>A0A9W9V5K6</accession>
<gene>
    <name evidence="3" type="ORF">N7541_001211</name>
</gene>
<feature type="domain" description="Bacteriophage T5 Orf172 DNA-binding" evidence="2">
    <location>
        <begin position="185"/>
        <end position="273"/>
    </location>
</feature>
<feature type="compositionally biased region" description="Polar residues" evidence="1">
    <location>
        <begin position="126"/>
        <end position="142"/>
    </location>
</feature>
<reference evidence="3" key="1">
    <citation type="submission" date="2022-12" db="EMBL/GenBank/DDBJ databases">
        <authorList>
            <person name="Petersen C."/>
        </authorList>
    </citation>
    <scope>NUCLEOTIDE SEQUENCE</scope>
    <source>
        <strain evidence="3">IBT 35675</strain>
    </source>
</reference>
<dbReference type="PANTHER" id="PTHR28094">
    <property type="entry name" value="MEIOTICALLY UP-REGULATED GENE 113 PROTEIN"/>
    <property type="match status" value="1"/>
</dbReference>
<evidence type="ECO:0000313" key="4">
    <source>
        <dbReference type="Proteomes" id="UP001148299"/>
    </source>
</evidence>
<dbReference type="PANTHER" id="PTHR28094:SF1">
    <property type="entry name" value="MEIOTICALLY UP-REGULATED GENE 113 PROTEIN"/>
    <property type="match status" value="1"/>
</dbReference>
<dbReference type="InterPro" id="IPR018306">
    <property type="entry name" value="Phage_T5_Orf172_DNA-bd"/>
</dbReference>
<evidence type="ECO:0000256" key="1">
    <source>
        <dbReference type="SAM" id="MobiDB-lite"/>
    </source>
</evidence>
<feature type="compositionally biased region" description="Low complexity" evidence="1">
    <location>
        <begin position="77"/>
        <end position="98"/>
    </location>
</feature>
<feature type="region of interest" description="Disordered" evidence="1">
    <location>
        <begin position="65"/>
        <end position="104"/>
    </location>
</feature>
<evidence type="ECO:0000313" key="3">
    <source>
        <dbReference type="EMBL" id="KAJ5367270.1"/>
    </source>
</evidence>
<sequence>MESSANRPICLNLLMDIEDIGILTPLAQRWLDEIQEEEFSRLGTERPITNSIRTIVLERACGSPATCGPNLSDDQSTTDSNGSSFASSSTSTEASSKADGAHPPLLSSENIAELAITSNEKHSNPELHTQQTKKSLGQTTSQALRSEFRPQVETPSAKQSVYQKLINSLGRRDLIPGSVYIFERSSSQGFVKIGWTAGLVSDCLERWSECGHQPDLLFSSETTYAQRVETLIHYELIKEWRMERKCMNPECSTRHQEWFEVDKKKAEQLLRDWIYFINEAQPYDLDGELKTDWVRVIDHIKSQTGGITASELVKYYNSTLTNVLGEEKGSVGLSKPMTTESDTRDLERLTTLKPQKERPESNLPIRIRLGCGIKSLNRKIPTLAIPITEKELAPEEIPLPLSPIINPARL</sequence>
<keyword evidence="4" id="KW-1185">Reference proteome</keyword>